<evidence type="ECO:0000313" key="6">
    <source>
        <dbReference type="EMBL" id="THG91482.1"/>
    </source>
</evidence>
<dbReference type="GO" id="GO:0007165">
    <property type="term" value="P:signal transduction"/>
    <property type="evidence" value="ECO:0007669"/>
    <property type="project" value="UniProtKB-KW"/>
</dbReference>
<keyword evidence="1 2" id="KW-0807">Transducer</keyword>
<sequence length="579" mass="65709">MKRIKEKKNSRFRFLLKHKLLIVVFSIVVINVAFVTMLFMNNEQVQNEVDNMNAALHVKDDYFSMVQNIQQVGLIQYDILTGNYTNNRVNELEEKHLIANEMLMKIDPFMESQPSLQGYFQLLKSVEAEFQDIGELYLSEPIFGERAQRITTEASNRITNNLIDLERATNPIDEFFTENMNTHIEALNERMTTSSVLLIIATLSLTIISFMIIFLFGRHLNDGVLKIFKRIDAYKNNDFSYRHEIKRTDEIGQIDQSLIQMAQNMTKALKINLNSSAQTSTIVEDVLHQSKQNQQASKKIEDYTSELKQDINAQLEHVTSISAITEESATSTQAIQNSVSYIKNQTEQMNSIAADGKLQIEQMAESIQETATETSQLSQSIQAVVAQMKDVSRFMEQIDKITEQTNLLALNASIEAARAGQAGKGFAVVANEIRLLSDQTHQFSQHIKKTIHSSESKTKLFMEQFLAFSSFVQTIVYKSNEAATLFATINEQGAEIEKNQFEINESIKEISLGLEEVAQSTQDLVESASSIFDKTNTIQSYTNEQFLTSNHLLNSMLELENTSKALKESSQAFKLLKET</sequence>
<evidence type="ECO:0000313" key="7">
    <source>
        <dbReference type="Proteomes" id="UP000002754"/>
    </source>
</evidence>
<protein>
    <recommendedName>
        <fullName evidence="4">Methyl-accepting transducer domain-containing protein</fullName>
    </recommendedName>
</protein>
<dbReference type="AlphaFoldDB" id="A0A094WLA9"/>
<dbReference type="SMART" id="SM00283">
    <property type="entry name" value="MA"/>
    <property type="match status" value="1"/>
</dbReference>
<evidence type="ECO:0000256" key="3">
    <source>
        <dbReference type="SAM" id="Phobius"/>
    </source>
</evidence>
<proteinExistence type="predicted"/>
<gene>
    <name evidence="6" type="ORF">AJ85_04685</name>
    <name evidence="5" type="ORF">BALCAV_0208890</name>
</gene>
<dbReference type="EMBL" id="JALP01000067">
    <property type="protein sequence ID" value="THG91482.1"/>
    <property type="molecule type" value="Genomic_DNA"/>
</dbReference>
<feature type="transmembrane region" description="Helical" evidence="3">
    <location>
        <begin position="20"/>
        <end position="40"/>
    </location>
</feature>
<feature type="domain" description="Methyl-accepting transducer" evidence="4">
    <location>
        <begin position="289"/>
        <end position="525"/>
    </location>
</feature>
<feature type="transmembrane region" description="Helical" evidence="3">
    <location>
        <begin position="196"/>
        <end position="216"/>
    </location>
</feature>
<dbReference type="STRING" id="1218173.BALCAV_0208890"/>
<dbReference type="Gene3D" id="1.10.287.950">
    <property type="entry name" value="Methyl-accepting chemotaxis protein"/>
    <property type="match status" value="1"/>
</dbReference>
<dbReference type="SUPFAM" id="SSF58104">
    <property type="entry name" value="Methyl-accepting chemotaxis protein (MCP) signaling domain"/>
    <property type="match status" value="1"/>
</dbReference>
<dbReference type="Proteomes" id="UP000297014">
    <property type="component" value="Unassembled WGS sequence"/>
</dbReference>
<dbReference type="eggNOG" id="COG0840">
    <property type="taxonomic scope" value="Bacteria"/>
</dbReference>
<dbReference type="EMBL" id="ALPT02000024">
    <property type="protein sequence ID" value="KGA97646.1"/>
    <property type="molecule type" value="Genomic_DNA"/>
</dbReference>
<reference evidence="5 7" key="1">
    <citation type="journal article" date="2014" name="Genome Announc.">
        <title>Draft Genome Sequence of Bacillus alcalophilus AV1934, a Classic Alkaliphile Isolated from Human Feces in 1934.</title>
        <authorList>
            <person name="Attie O."/>
            <person name="Jayaprakash A."/>
            <person name="Shah H."/>
            <person name="Paulsen I.T."/>
            <person name="Morino M."/>
            <person name="Takahashi Y."/>
            <person name="Narumi I."/>
            <person name="Sachidanandam R."/>
            <person name="Satoh K."/>
            <person name="Ito M."/>
            <person name="Krulwich T.A."/>
        </authorList>
    </citation>
    <scope>NUCLEOTIDE SEQUENCE [LARGE SCALE GENOMIC DNA]</scope>
    <source>
        <strain evidence="5 7">AV1934</strain>
    </source>
</reference>
<reference evidence="6 8" key="2">
    <citation type="submission" date="2014-01" db="EMBL/GenBank/DDBJ databases">
        <title>Draft genome sequencing of Bacillus alcalophilus CGMCC 1.3604.</title>
        <authorList>
            <person name="Yang J."/>
            <person name="Diao L."/>
            <person name="Yang S."/>
        </authorList>
    </citation>
    <scope>NUCLEOTIDE SEQUENCE [LARGE SCALE GENOMIC DNA]</scope>
    <source>
        <strain evidence="6 8">CGMCC 1.3604</strain>
    </source>
</reference>
<evidence type="ECO:0000313" key="5">
    <source>
        <dbReference type="EMBL" id="KGA97646.1"/>
    </source>
</evidence>
<evidence type="ECO:0000256" key="1">
    <source>
        <dbReference type="ARBA" id="ARBA00023224"/>
    </source>
</evidence>
<keyword evidence="3" id="KW-0812">Transmembrane</keyword>
<dbReference type="PANTHER" id="PTHR32089:SF112">
    <property type="entry name" value="LYSOZYME-LIKE PROTEIN-RELATED"/>
    <property type="match status" value="1"/>
</dbReference>
<dbReference type="PROSITE" id="PS50111">
    <property type="entry name" value="CHEMOTAXIS_TRANSDUC_2"/>
    <property type="match status" value="1"/>
</dbReference>
<dbReference type="GO" id="GO:0016020">
    <property type="term" value="C:membrane"/>
    <property type="evidence" value="ECO:0007669"/>
    <property type="project" value="InterPro"/>
</dbReference>
<dbReference type="InterPro" id="IPR004089">
    <property type="entry name" value="MCPsignal_dom"/>
</dbReference>
<name>A0A094WLA9_ALKAL</name>
<evidence type="ECO:0000259" key="4">
    <source>
        <dbReference type="PROSITE" id="PS50111"/>
    </source>
</evidence>
<dbReference type="Proteomes" id="UP000002754">
    <property type="component" value="Unassembled WGS sequence"/>
</dbReference>
<accession>A0A094WLA9</accession>
<evidence type="ECO:0000313" key="8">
    <source>
        <dbReference type="Proteomes" id="UP000297014"/>
    </source>
</evidence>
<comment type="caution">
    <text evidence="5">The sequence shown here is derived from an EMBL/GenBank/DDBJ whole genome shotgun (WGS) entry which is preliminary data.</text>
</comment>
<dbReference type="PANTHER" id="PTHR32089">
    <property type="entry name" value="METHYL-ACCEPTING CHEMOTAXIS PROTEIN MCPB"/>
    <property type="match status" value="1"/>
</dbReference>
<dbReference type="Gene3D" id="6.10.340.10">
    <property type="match status" value="1"/>
</dbReference>
<keyword evidence="3" id="KW-0472">Membrane</keyword>
<dbReference type="OrthoDB" id="2803178at2"/>
<organism evidence="5 7">
    <name type="scientific">Alkalihalobacillus alcalophilus ATCC 27647 = CGMCC 1.3604</name>
    <dbReference type="NCBI Taxonomy" id="1218173"/>
    <lineage>
        <taxon>Bacteria</taxon>
        <taxon>Bacillati</taxon>
        <taxon>Bacillota</taxon>
        <taxon>Bacilli</taxon>
        <taxon>Bacillales</taxon>
        <taxon>Bacillaceae</taxon>
        <taxon>Alkalihalobacillus</taxon>
    </lineage>
</organism>
<keyword evidence="3" id="KW-1133">Transmembrane helix</keyword>
<keyword evidence="7" id="KW-1185">Reference proteome</keyword>
<dbReference type="Pfam" id="PF00015">
    <property type="entry name" value="MCPsignal"/>
    <property type="match status" value="1"/>
</dbReference>
<dbReference type="RefSeq" id="WP_004426913.1">
    <property type="nucleotide sequence ID" value="NZ_ALPT02000024.1"/>
</dbReference>
<evidence type="ECO:0000256" key="2">
    <source>
        <dbReference type="PROSITE-ProRule" id="PRU00284"/>
    </source>
</evidence>